<proteinExistence type="predicted"/>
<dbReference type="SMART" id="SM00091">
    <property type="entry name" value="PAS"/>
    <property type="match status" value="2"/>
</dbReference>
<dbReference type="EMBL" id="WHSB02000014">
    <property type="protein sequence ID" value="MCQ4633686.1"/>
    <property type="molecule type" value="Genomic_DNA"/>
</dbReference>
<organism evidence="9 10">
    <name type="scientific">Shinella lacus</name>
    <dbReference type="NCBI Taxonomy" id="2654216"/>
    <lineage>
        <taxon>Bacteria</taxon>
        <taxon>Pseudomonadati</taxon>
        <taxon>Pseudomonadota</taxon>
        <taxon>Alphaproteobacteria</taxon>
        <taxon>Hyphomicrobiales</taxon>
        <taxon>Rhizobiaceae</taxon>
        <taxon>Shinella</taxon>
    </lineage>
</organism>
<evidence type="ECO:0000313" key="9">
    <source>
        <dbReference type="EMBL" id="MCQ4633686.1"/>
    </source>
</evidence>
<dbReference type="InterPro" id="IPR005467">
    <property type="entry name" value="His_kinase_dom"/>
</dbReference>
<protein>
    <recommendedName>
        <fullName evidence="2">histidine kinase</fullName>
        <ecNumber evidence="2">2.7.13.3</ecNumber>
    </recommendedName>
</protein>
<dbReference type="CDD" id="cd00130">
    <property type="entry name" value="PAS"/>
    <property type="match status" value="2"/>
</dbReference>
<dbReference type="InterPro" id="IPR001610">
    <property type="entry name" value="PAC"/>
</dbReference>
<accession>A0ABT1RFA8</accession>
<dbReference type="InterPro" id="IPR000700">
    <property type="entry name" value="PAS-assoc_C"/>
</dbReference>
<evidence type="ECO:0000259" key="6">
    <source>
        <dbReference type="PROSITE" id="PS50109"/>
    </source>
</evidence>
<dbReference type="NCBIfam" id="TIGR00229">
    <property type="entry name" value="sensory_box"/>
    <property type="match status" value="2"/>
</dbReference>
<dbReference type="Pfam" id="PF08448">
    <property type="entry name" value="PAS_4"/>
    <property type="match status" value="1"/>
</dbReference>
<dbReference type="PROSITE" id="PS50112">
    <property type="entry name" value="PAS"/>
    <property type="match status" value="1"/>
</dbReference>
<dbReference type="InterPro" id="IPR035965">
    <property type="entry name" value="PAS-like_dom_sf"/>
</dbReference>
<dbReference type="RefSeq" id="WP_256120305.1">
    <property type="nucleotide sequence ID" value="NZ_WHSB02000014.1"/>
</dbReference>
<feature type="domain" description="PAS" evidence="7">
    <location>
        <begin position="284"/>
        <end position="354"/>
    </location>
</feature>
<dbReference type="Gene3D" id="2.10.70.100">
    <property type="match status" value="1"/>
</dbReference>
<evidence type="ECO:0000256" key="4">
    <source>
        <dbReference type="ARBA" id="ARBA00022679"/>
    </source>
</evidence>
<dbReference type="InterPro" id="IPR004358">
    <property type="entry name" value="Sig_transdc_His_kin-like_C"/>
</dbReference>
<evidence type="ECO:0000313" key="10">
    <source>
        <dbReference type="Proteomes" id="UP000996601"/>
    </source>
</evidence>
<keyword evidence="5" id="KW-0418">Kinase</keyword>
<dbReference type="Pfam" id="PF08447">
    <property type="entry name" value="PAS_3"/>
    <property type="match status" value="2"/>
</dbReference>
<dbReference type="Gene3D" id="3.30.450.20">
    <property type="entry name" value="PAS domain"/>
    <property type="match status" value="3"/>
</dbReference>
<feature type="domain" description="PAC" evidence="8">
    <location>
        <begin position="357"/>
        <end position="409"/>
    </location>
</feature>
<dbReference type="Pfam" id="PF00512">
    <property type="entry name" value="HisKA"/>
    <property type="match status" value="1"/>
</dbReference>
<dbReference type="InterPro" id="IPR036890">
    <property type="entry name" value="HATPase_C_sf"/>
</dbReference>
<dbReference type="Pfam" id="PF02518">
    <property type="entry name" value="HATPase_c"/>
    <property type="match status" value="1"/>
</dbReference>
<keyword evidence="3" id="KW-0597">Phosphoprotein</keyword>
<sequence>MSERIAGNDWEATDFGPLQSWPDELKMTINLCLGTTMPTAIYWGKDLRLLYNDAWAPIAGEKHPWALGRPAQEVWSDIWDVIQPQLHAVLETGIGFSVKDQMLPMSRGGRIQQTHWDYSFTPIHDADGAVVGIFNQGNETTARLSAERALRASEQRLEYALGATDIVGTWDWDVPNDRVFADARFAKLYGVDQARAAEGVSILEFFQGVHPEDLPQLRSAVEIAISTGTLFSQEYRLLHADGSVRWVIAEGRPVLTPNGTPLRFPGISFDITQRKNAETALRESEERFRAITNSIDQMIWSTKPDGFHDFYNSRWYEFTGVPYGSTDGEAWNDMFHPDDQERAWATWRHCLATGEPYHIEYRLRHHSGHYRWVLGRAQAVHDDNGTITRWYGSCTDIQDIVDAREVLAKSRGDLEREIADRTAKLMETEAHLRHAQKMEAIGHLTGGIAHDFNNMLAVILGAITMLERRAARGETDLTRYIEAAKDGANRAASLTHRLLAFSRRQSLEPVVLDANRLVQGLKDLLEHALGQAIDVEIRMQTGLWTIRADASQLENALLNLAVNGRDAMPAGGKLTIEAANANISKEYATENAITAGQYVVLTVTDTGIGMDEDTVAKAFDPFFTTKDVGKGSGLGLSQIFGFVRQSNGHVKIFSRLGSGTTVKIYLPRHHDQN</sequence>
<feature type="domain" description="PAC" evidence="8">
    <location>
        <begin position="231"/>
        <end position="283"/>
    </location>
</feature>
<evidence type="ECO:0000259" key="7">
    <source>
        <dbReference type="PROSITE" id="PS50112"/>
    </source>
</evidence>
<dbReference type="InterPro" id="IPR036097">
    <property type="entry name" value="HisK_dim/P_sf"/>
</dbReference>
<dbReference type="PANTHER" id="PTHR43304:SF1">
    <property type="entry name" value="PAC DOMAIN-CONTAINING PROTEIN"/>
    <property type="match status" value="1"/>
</dbReference>
<name>A0ABT1RFA8_9HYPH</name>
<feature type="domain" description="Histidine kinase" evidence="6">
    <location>
        <begin position="447"/>
        <end position="670"/>
    </location>
</feature>
<dbReference type="SUPFAM" id="SSF55874">
    <property type="entry name" value="ATPase domain of HSP90 chaperone/DNA topoisomerase II/histidine kinase"/>
    <property type="match status" value="1"/>
</dbReference>
<evidence type="ECO:0000256" key="1">
    <source>
        <dbReference type="ARBA" id="ARBA00000085"/>
    </source>
</evidence>
<dbReference type="InterPro" id="IPR000014">
    <property type="entry name" value="PAS"/>
</dbReference>
<dbReference type="Gene3D" id="3.30.565.10">
    <property type="entry name" value="Histidine kinase-like ATPase, C-terminal domain"/>
    <property type="match status" value="1"/>
</dbReference>
<evidence type="ECO:0000256" key="5">
    <source>
        <dbReference type="ARBA" id="ARBA00022777"/>
    </source>
</evidence>
<keyword evidence="10" id="KW-1185">Reference proteome</keyword>
<gene>
    <name evidence="9" type="ORF">GB927_026870</name>
</gene>
<dbReference type="SMART" id="SM00086">
    <property type="entry name" value="PAC"/>
    <property type="match status" value="2"/>
</dbReference>
<dbReference type="CDD" id="cd00082">
    <property type="entry name" value="HisKA"/>
    <property type="match status" value="1"/>
</dbReference>
<dbReference type="SUPFAM" id="SSF47384">
    <property type="entry name" value="Homodimeric domain of signal transducing histidine kinase"/>
    <property type="match status" value="1"/>
</dbReference>
<dbReference type="InterPro" id="IPR013656">
    <property type="entry name" value="PAS_4"/>
</dbReference>
<dbReference type="SUPFAM" id="SSF55785">
    <property type="entry name" value="PYP-like sensor domain (PAS domain)"/>
    <property type="match status" value="3"/>
</dbReference>
<comment type="catalytic activity">
    <reaction evidence="1">
        <text>ATP + protein L-histidine = ADP + protein N-phospho-L-histidine.</text>
        <dbReference type="EC" id="2.7.13.3"/>
    </reaction>
</comment>
<dbReference type="InterPro" id="IPR052162">
    <property type="entry name" value="Sensor_kinase/Photoreceptor"/>
</dbReference>
<evidence type="ECO:0000259" key="8">
    <source>
        <dbReference type="PROSITE" id="PS50113"/>
    </source>
</evidence>
<dbReference type="PRINTS" id="PR00344">
    <property type="entry name" value="BCTRLSENSOR"/>
</dbReference>
<evidence type="ECO:0000256" key="3">
    <source>
        <dbReference type="ARBA" id="ARBA00022553"/>
    </source>
</evidence>
<dbReference type="PROSITE" id="PS50109">
    <property type="entry name" value="HIS_KIN"/>
    <property type="match status" value="1"/>
</dbReference>
<keyword evidence="4" id="KW-0808">Transferase</keyword>
<comment type="caution">
    <text evidence="9">The sequence shown here is derived from an EMBL/GenBank/DDBJ whole genome shotgun (WGS) entry which is preliminary data.</text>
</comment>
<evidence type="ECO:0000256" key="2">
    <source>
        <dbReference type="ARBA" id="ARBA00012438"/>
    </source>
</evidence>
<dbReference type="SMART" id="SM00388">
    <property type="entry name" value="HisKA"/>
    <property type="match status" value="1"/>
</dbReference>
<dbReference type="SMART" id="SM00387">
    <property type="entry name" value="HATPase_c"/>
    <property type="match status" value="1"/>
</dbReference>
<reference evidence="9" key="1">
    <citation type="submission" date="2021-07" db="EMBL/GenBank/DDBJ databases">
        <title>Shinella sp. nov., a novel member of the genus Shinella from water.</title>
        <authorList>
            <person name="Deng Y."/>
        </authorList>
    </citation>
    <scope>NUCLEOTIDE SEQUENCE</scope>
    <source>
        <strain evidence="9">CPCC 100929</strain>
    </source>
</reference>
<dbReference type="EC" id="2.7.13.3" evidence="2"/>
<dbReference type="InterPro" id="IPR003661">
    <property type="entry name" value="HisK_dim/P_dom"/>
</dbReference>
<dbReference type="Gene3D" id="1.10.287.130">
    <property type="match status" value="1"/>
</dbReference>
<dbReference type="PANTHER" id="PTHR43304">
    <property type="entry name" value="PHYTOCHROME-LIKE PROTEIN CPH1"/>
    <property type="match status" value="1"/>
</dbReference>
<dbReference type="Proteomes" id="UP000996601">
    <property type="component" value="Unassembled WGS sequence"/>
</dbReference>
<dbReference type="InterPro" id="IPR003594">
    <property type="entry name" value="HATPase_dom"/>
</dbReference>
<dbReference type="PROSITE" id="PS50113">
    <property type="entry name" value="PAC"/>
    <property type="match status" value="2"/>
</dbReference>
<dbReference type="InterPro" id="IPR013655">
    <property type="entry name" value="PAS_fold_3"/>
</dbReference>